<reference evidence="2 3" key="1">
    <citation type="submission" date="2023-03" db="EMBL/GenBank/DDBJ databases">
        <title>Novel Species.</title>
        <authorList>
            <person name="Ma S."/>
        </authorList>
    </citation>
    <scope>NUCLEOTIDE SEQUENCE [LARGE SCALE GENOMIC DNA]</scope>
    <source>
        <strain evidence="2 3">B11</strain>
    </source>
</reference>
<dbReference type="RefSeq" id="WP_369018635.1">
    <property type="nucleotide sequence ID" value="NZ_CP121689.1"/>
</dbReference>
<feature type="transmembrane region" description="Helical" evidence="1">
    <location>
        <begin position="358"/>
        <end position="376"/>
    </location>
</feature>
<keyword evidence="1" id="KW-0472">Membrane</keyword>
<feature type="transmembrane region" description="Helical" evidence="1">
    <location>
        <begin position="444"/>
        <end position="462"/>
    </location>
</feature>
<accession>A0ABZ2YBT2</accession>
<keyword evidence="3" id="KW-1185">Reference proteome</keyword>
<proteinExistence type="predicted"/>
<evidence type="ECO:0000256" key="1">
    <source>
        <dbReference type="SAM" id="Phobius"/>
    </source>
</evidence>
<organism evidence="2 3">
    <name type="scientific">Thermatribacter velox</name>
    <dbReference type="NCBI Taxonomy" id="3039681"/>
    <lineage>
        <taxon>Bacteria</taxon>
        <taxon>Pseudomonadati</taxon>
        <taxon>Atribacterota</taxon>
        <taxon>Atribacteria</taxon>
        <taxon>Atribacterales</taxon>
        <taxon>Thermatribacteraceae</taxon>
        <taxon>Thermatribacter</taxon>
    </lineage>
</organism>
<feature type="transmembrane region" description="Helical" evidence="1">
    <location>
        <begin position="382"/>
        <end position="400"/>
    </location>
</feature>
<feature type="transmembrane region" description="Helical" evidence="1">
    <location>
        <begin position="557"/>
        <end position="577"/>
    </location>
</feature>
<keyword evidence="1" id="KW-1133">Transmembrane helix</keyword>
<dbReference type="Proteomes" id="UP001461341">
    <property type="component" value="Chromosome"/>
</dbReference>
<name>A0ABZ2YBT2_9BACT</name>
<dbReference type="EMBL" id="CP121689">
    <property type="protein sequence ID" value="WZL76470.1"/>
    <property type="molecule type" value="Genomic_DNA"/>
</dbReference>
<feature type="transmembrane region" description="Helical" evidence="1">
    <location>
        <begin position="589"/>
        <end position="613"/>
    </location>
</feature>
<gene>
    <name evidence="2" type="ORF">QBE54_01685</name>
</gene>
<sequence length="621" mass="71286">MRSVENKRLLLGWLLLILTLLFSLPLLGVRIRDELSRKKVELVVDFNDVTYLAGITGTNVFSLLQELKKQGFQTVGVSEPSFKDLRDRGLIQLIQFPDGEDGLRYFRVSSADLAQRIERQLLLLGKKVRVVDTHVLGSNVFPEEEERLGTGFDVELLAQLKEEGYGVIFRPRNWPFFPADNLKRYLQEEFWGLGKGVIFSGEEVLGFGSSENLNSVVEFFQKRSLYWGYLEFVGQRGELYLAHSLPYSSVVRVHSIPLEELKRYTPPEAVERFLRAVKERSVGVLYVRFFRDLAPRPLEQNLEYLSKLRSSLLKAGFELGSAGTPRDFRVSYPLLFVFCGLVSVVASLVFWFFFPRGFWLGLPVLGFLCLVVARSWLQGVTLLGMLAGVFCPALPVLFLMDPALKHRPFLLKLLTAFGLAFAGGFIVASTLYNPLFVLRIEQYQGVKVSLLVPLFIIVLYYFRAGLSGVTLEQVFLGRLRRVELFLAGLFAVGFAFYLFRSGNFPLLPASDLELKMRLVLEKLLFARPRTKEFLVGYPALWLVWWLQKREILPVYRLGLWIAVGIGFTTFFNSFCHLHTPFLFTLLRFFNALLLSFPVFAVYFLVLKFFLWVWDYIKSWGE</sequence>
<dbReference type="InterPro" id="IPR043748">
    <property type="entry name" value="DUF5693"/>
</dbReference>
<evidence type="ECO:0000313" key="3">
    <source>
        <dbReference type="Proteomes" id="UP001461341"/>
    </source>
</evidence>
<dbReference type="Pfam" id="PF18949">
    <property type="entry name" value="DUF5693"/>
    <property type="match status" value="1"/>
</dbReference>
<evidence type="ECO:0000313" key="2">
    <source>
        <dbReference type="EMBL" id="WZL76470.1"/>
    </source>
</evidence>
<feature type="transmembrane region" description="Helical" evidence="1">
    <location>
        <begin position="409"/>
        <end position="432"/>
    </location>
</feature>
<feature type="transmembrane region" description="Helical" evidence="1">
    <location>
        <begin position="482"/>
        <end position="499"/>
    </location>
</feature>
<feature type="transmembrane region" description="Helical" evidence="1">
    <location>
        <begin position="332"/>
        <end position="353"/>
    </location>
</feature>
<protein>
    <submittedName>
        <fullName evidence="2">DUF5693 family protein</fullName>
    </submittedName>
</protein>
<keyword evidence="1" id="KW-0812">Transmembrane</keyword>